<comment type="subcellular location">
    <subcellularLocation>
        <location evidence="3">Cytoplasm</location>
    </subcellularLocation>
    <subcellularLocation>
        <location evidence="2">Nucleus</location>
    </subcellularLocation>
</comment>
<dbReference type="AlphaFoldDB" id="A0A9W8ZJ12"/>
<evidence type="ECO:0000256" key="5">
    <source>
        <dbReference type="ARBA" id="ARBA00015162"/>
    </source>
</evidence>
<evidence type="ECO:0000259" key="9">
    <source>
        <dbReference type="SMART" id="SM01312"/>
    </source>
</evidence>
<keyword evidence="11" id="KW-1185">Reference proteome</keyword>
<dbReference type="GO" id="GO:0005634">
    <property type="term" value="C:nucleus"/>
    <property type="evidence" value="ECO:0007669"/>
    <property type="project" value="UniProtKB-SubCell"/>
</dbReference>
<gene>
    <name evidence="10" type="ORF">N0V91_004437</name>
</gene>
<organism evidence="10 11">
    <name type="scientific">Didymella pomorum</name>
    <dbReference type="NCBI Taxonomy" id="749634"/>
    <lineage>
        <taxon>Eukaryota</taxon>
        <taxon>Fungi</taxon>
        <taxon>Dikarya</taxon>
        <taxon>Ascomycota</taxon>
        <taxon>Pezizomycotina</taxon>
        <taxon>Dothideomycetes</taxon>
        <taxon>Pleosporomycetidae</taxon>
        <taxon>Pleosporales</taxon>
        <taxon>Pleosporineae</taxon>
        <taxon>Didymellaceae</taxon>
        <taxon>Didymella</taxon>
    </lineage>
</organism>
<evidence type="ECO:0000313" key="11">
    <source>
        <dbReference type="Proteomes" id="UP001140510"/>
    </source>
</evidence>
<proteinExistence type="inferred from homology"/>
<evidence type="ECO:0000256" key="7">
    <source>
        <dbReference type="ARBA" id="ARBA00023242"/>
    </source>
</evidence>
<comment type="caution">
    <text evidence="10">The sequence shown here is derived from an EMBL/GenBank/DDBJ whole genome shotgun (WGS) entry which is preliminary data.</text>
</comment>
<comment type="function">
    <text evidence="1">May be involved in a process influencing telomere capping.</text>
</comment>
<evidence type="ECO:0000256" key="2">
    <source>
        <dbReference type="ARBA" id="ARBA00004123"/>
    </source>
</evidence>
<dbReference type="Pfam" id="PF14474">
    <property type="entry name" value="RTC4"/>
    <property type="match status" value="1"/>
</dbReference>
<feature type="compositionally biased region" description="Basic and acidic residues" evidence="8">
    <location>
        <begin position="102"/>
        <end position="115"/>
    </location>
</feature>
<feature type="domain" description="Restriction of telomere capping protein 4 C-terminal" evidence="9">
    <location>
        <begin position="439"/>
        <end position="572"/>
    </location>
</feature>
<dbReference type="SMART" id="SM01312">
    <property type="entry name" value="RTC4"/>
    <property type="match status" value="1"/>
</dbReference>
<dbReference type="InterPro" id="IPR028094">
    <property type="entry name" value="RTC4_C"/>
</dbReference>
<dbReference type="PANTHER" id="PTHR41391">
    <property type="entry name" value="RESTRICTION OF TELOMERE CAPPING PROTEIN 4"/>
    <property type="match status" value="1"/>
</dbReference>
<sequence length="592" mass="64662">MAATAGPRRVGLTKNASPLLRSIGGKQHAQDQDHEEAQQKTRTLQESHEDINADPVSSDEEERRKQPPETKPPAESFKSRIPSSQNDDGLRKPTSSSRKRKAEQPLHTTDEELGLKKPGTAKKTRSIAPIDSELELRRPGKTTRNTAPRVPRQGSFQQNQAAKAISEGNKENGRGTPTPPASSGGDIWRERFGLLSSESSQSGPKKTYGAAKTKNLHVAPASAKKQSRKPNVYGAKVKNEVAPSEPDESESDVSVFDEEELKRMDDDLAAIEADQRQMEELGLRSVPARNKRPSLPNGNTGDVSAMDDAELDATLGTPTLQEQLGLIGRQEGSLPPSSAPQEEIDNIDDSIHELPAEAEEGTVCPICNEPVSQDTYWTFWKGLSKTVKNQALFCHTHRKATATQDYLAEGYPSLAGAPHIDWSTLPSRIKKHRMALYDILADKKPSAHRTRYGPIALTGKAAAVPRRRTDLSPSAQEQLETCALDSHACGPGYYGPRGRRAMTEAIMMLLSSEIKRSTDPVVLTSGPATFVQAVLVPEVAVRLIMEDLECDEERAEEVREATGEMGGLLSEEVEDSVECGDEEGEEENEYGL</sequence>
<keyword evidence="7" id="KW-0539">Nucleus</keyword>
<dbReference type="EMBL" id="JAPEVA010000025">
    <property type="protein sequence ID" value="KAJ4406747.1"/>
    <property type="molecule type" value="Genomic_DNA"/>
</dbReference>
<reference evidence="10" key="1">
    <citation type="submission" date="2022-10" db="EMBL/GenBank/DDBJ databases">
        <title>Tapping the CABI collections for fungal endophytes: first genome assemblies for Collariella, Neodidymelliopsis, Ascochyta clinopodiicola, Didymella pomorum, Didymosphaeria variabile, Neocosmospora piperis and Neocucurbitaria cava.</title>
        <authorList>
            <person name="Hill R."/>
        </authorList>
    </citation>
    <scope>NUCLEOTIDE SEQUENCE</scope>
    <source>
        <strain evidence="10">IMI 355091</strain>
    </source>
</reference>
<comment type="similarity">
    <text evidence="4">Belongs to the RTC4 family.</text>
</comment>
<evidence type="ECO:0000256" key="6">
    <source>
        <dbReference type="ARBA" id="ARBA00022490"/>
    </source>
</evidence>
<feature type="compositionally biased region" description="Acidic residues" evidence="8">
    <location>
        <begin position="571"/>
        <end position="592"/>
    </location>
</feature>
<dbReference type="InterPro" id="IPR039024">
    <property type="entry name" value="RTC4"/>
</dbReference>
<feature type="compositionally biased region" description="Basic and acidic residues" evidence="8">
    <location>
        <begin position="28"/>
        <end position="51"/>
    </location>
</feature>
<evidence type="ECO:0000256" key="1">
    <source>
        <dbReference type="ARBA" id="ARBA00002738"/>
    </source>
</evidence>
<dbReference type="OrthoDB" id="128308at2759"/>
<evidence type="ECO:0000313" key="10">
    <source>
        <dbReference type="EMBL" id="KAJ4406747.1"/>
    </source>
</evidence>
<name>A0A9W8ZJ12_9PLEO</name>
<feature type="region of interest" description="Disordered" evidence="8">
    <location>
        <begin position="554"/>
        <end position="592"/>
    </location>
</feature>
<protein>
    <recommendedName>
        <fullName evidence="5">Restriction of telomere capping protein 4</fullName>
    </recommendedName>
</protein>
<dbReference type="GO" id="GO:0005737">
    <property type="term" value="C:cytoplasm"/>
    <property type="evidence" value="ECO:0007669"/>
    <property type="project" value="UniProtKB-SubCell"/>
</dbReference>
<keyword evidence="6" id="KW-0963">Cytoplasm</keyword>
<evidence type="ECO:0000256" key="8">
    <source>
        <dbReference type="SAM" id="MobiDB-lite"/>
    </source>
</evidence>
<feature type="compositionally biased region" description="Acidic residues" evidence="8">
    <location>
        <begin position="245"/>
        <end position="255"/>
    </location>
</feature>
<accession>A0A9W8ZJ12</accession>
<dbReference type="Proteomes" id="UP001140510">
    <property type="component" value="Unassembled WGS sequence"/>
</dbReference>
<dbReference type="PANTHER" id="PTHR41391:SF1">
    <property type="entry name" value="RESTRICTION OF TELOMERE CAPPING PROTEIN 4"/>
    <property type="match status" value="1"/>
</dbReference>
<evidence type="ECO:0000256" key="4">
    <source>
        <dbReference type="ARBA" id="ARBA00009461"/>
    </source>
</evidence>
<evidence type="ECO:0000256" key="3">
    <source>
        <dbReference type="ARBA" id="ARBA00004496"/>
    </source>
</evidence>
<feature type="region of interest" description="Disordered" evidence="8">
    <location>
        <begin position="1"/>
        <end position="255"/>
    </location>
</feature>